<gene>
    <name evidence="1" type="ORF">ASPTUDRAFT_42335</name>
</gene>
<dbReference type="OrthoDB" id="6407410at2759"/>
<keyword evidence="2" id="KW-1185">Reference proteome</keyword>
<dbReference type="STRING" id="767770.A0A1L9N9G0"/>
<feature type="non-terminal residue" evidence="1">
    <location>
        <position position="1"/>
    </location>
</feature>
<reference evidence="2" key="1">
    <citation type="journal article" date="2017" name="Genome Biol.">
        <title>Comparative genomics reveals high biological diversity and specific adaptations in the industrially and medically important fungal genus Aspergillus.</title>
        <authorList>
            <person name="de Vries R.P."/>
            <person name="Riley R."/>
            <person name="Wiebenga A."/>
            <person name="Aguilar-Osorio G."/>
            <person name="Amillis S."/>
            <person name="Uchima C.A."/>
            <person name="Anderluh G."/>
            <person name="Asadollahi M."/>
            <person name="Askin M."/>
            <person name="Barry K."/>
            <person name="Battaglia E."/>
            <person name="Bayram O."/>
            <person name="Benocci T."/>
            <person name="Braus-Stromeyer S.A."/>
            <person name="Caldana C."/>
            <person name="Canovas D."/>
            <person name="Cerqueira G.C."/>
            <person name="Chen F."/>
            <person name="Chen W."/>
            <person name="Choi C."/>
            <person name="Clum A."/>
            <person name="Dos Santos R.A."/>
            <person name="Damasio A.R."/>
            <person name="Diallinas G."/>
            <person name="Emri T."/>
            <person name="Fekete E."/>
            <person name="Flipphi M."/>
            <person name="Freyberg S."/>
            <person name="Gallo A."/>
            <person name="Gournas C."/>
            <person name="Habgood R."/>
            <person name="Hainaut M."/>
            <person name="Harispe M.L."/>
            <person name="Henrissat B."/>
            <person name="Hilden K.S."/>
            <person name="Hope R."/>
            <person name="Hossain A."/>
            <person name="Karabika E."/>
            <person name="Karaffa L."/>
            <person name="Karanyi Z."/>
            <person name="Krasevec N."/>
            <person name="Kuo A."/>
            <person name="Kusch H."/>
            <person name="LaButti K."/>
            <person name="Lagendijk E.L."/>
            <person name="Lapidus A."/>
            <person name="Levasseur A."/>
            <person name="Lindquist E."/>
            <person name="Lipzen A."/>
            <person name="Logrieco A.F."/>
            <person name="MacCabe A."/>
            <person name="Maekelae M.R."/>
            <person name="Malavazi I."/>
            <person name="Melin P."/>
            <person name="Meyer V."/>
            <person name="Mielnichuk N."/>
            <person name="Miskei M."/>
            <person name="Molnar A.P."/>
            <person name="Mule G."/>
            <person name="Ngan C.Y."/>
            <person name="Orejas M."/>
            <person name="Orosz E."/>
            <person name="Ouedraogo J.P."/>
            <person name="Overkamp K.M."/>
            <person name="Park H.-S."/>
            <person name="Perrone G."/>
            <person name="Piumi F."/>
            <person name="Punt P.J."/>
            <person name="Ram A.F."/>
            <person name="Ramon A."/>
            <person name="Rauscher S."/>
            <person name="Record E."/>
            <person name="Riano-Pachon D.M."/>
            <person name="Robert V."/>
            <person name="Roehrig J."/>
            <person name="Ruller R."/>
            <person name="Salamov A."/>
            <person name="Salih N.S."/>
            <person name="Samson R.A."/>
            <person name="Sandor E."/>
            <person name="Sanguinetti M."/>
            <person name="Schuetze T."/>
            <person name="Sepcic K."/>
            <person name="Shelest E."/>
            <person name="Sherlock G."/>
            <person name="Sophianopoulou V."/>
            <person name="Squina F.M."/>
            <person name="Sun H."/>
            <person name="Susca A."/>
            <person name="Todd R.B."/>
            <person name="Tsang A."/>
            <person name="Unkles S.E."/>
            <person name="van de Wiele N."/>
            <person name="van Rossen-Uffink D."/>
            <person name="Oliveira J.V."/>
            <person name="Vesth T.C."/>
            <person name="Visser J."/>
            <person name="Yu J.-H."/>
            <person name="Zhou M."/>
            <person name="Andersen M.R."/>
            <person name="Archer D.B."/>
            <person name="Baker S.E."/>
            <person name="Benoit I."/>
            <person name="Brakhage A.A."/>
            <person name="Braus G.H."/>
            <person name="Fischer R."/>
            <person name="Frisvad J.C."/>
            <person name="Goldman G.H."/>
            <person name="Houbraken J."/>
            <person name="Oakley B."/>
            <person name="Pocsi I."/>
            <person name="Scazzocchio C."/>
            <person name="Seiboth B."/>
            <person name="vanKuyk P.A."/>
            <person name="Wortman J."/>
            <person name="Dyer P.S."/>
            <person name="Grigoriev I.V."/>
        </authorList>
    </citation>
    <scope>NUCLEOTIDE SEQUENCE [LARGE SCALE GENOMIC DNA]</scope>
    <source>
        <strain evidence="2">CBS 134.48</strain>
    </source>
</reference>
<protein>
    <submittedName>
        <fullName evidence="1">Uncharacterized protein</fullName>
    </submittedName>
</protein>
<accession>A0A1L9N9G0</accession>
<name>A0A1L9N9G0_ASPTC</name>
<dbReference type="Proteomes" id="UP000184304">
    <property type="component" value="Unassembled WGS sequence"/>
</dbReference>
<dbReference type="VEuPathDB" id="FungiDB:ASPTUDRAFT_42335"/>
<evidence type="ECO:0000313" key="2">
    <source>
        <dbReference type="Proteomes" id="UP000184304"/>
    </source>
</evidence>
<evidence type="ECO:0000313" key="1">
    <source>
        <dbReference type="EMBL" id="OJI85928.1"/>
    </source>
</evidence>
<organism evidence="1 2">
    <name type="scientific">Aspergillus tubingensis (strain CBS 134.48)</name>
    <dbReference type="NCBI Taxonomy" id="767770"/>
    <lineage>
        <taxon>Eukaryota</taxon>
        <taxon>Fungi</taxon>
        <taxon>Dikarya</taxon>
        <taxon>Ascomycota</taxon>
        <taxon>Pezizomycotina</taxon>
        <taxon>Eurotiomycetes</taxon>
        <taxon>Eurotiomycetidae</taxon>
        <taxon>Eurotiales</taxon>
        <taxon>Aspergillaceae</taxon>
        <taxon>Aspergillus</taxon>
        <taxon>Aspergillus subgen. Circumdati</taxon>
    </lineage>
</organism>
<dbReference type="EMBL" id="KV878198">
    <property type="protein sequence ID" value="OJI85928.1"/>
    <property type="molecule type" value="Genomic_DNA"/>
</dbReference>
<dbReference type="AlphaFoldDB" id="A0A1L9N9G0"/>
<sequence length="88" mass="9825">WTRNFIRILKPRPPVPKDSTSNLQLIRSIIMAKSSNHNSSTRNQLQCTLDKHPQASVLASCYSVKSSTSVVDSFHYCTTAGAGTQWYP</sequence>
<proteinExistence type="predicted"/>